<organism evidence="3 4">
    <name type="scientific">Koleobacter methoxysyntrophicus</name>
    <dbReference type="NCBI Taxonomy" id="2751313"/>
    <lineage>
        <taxon>Bacteria</taxon>
        <taxon>Bacillati</taxon>
        <taxon>Bacillota</taxon>
        <taxon>Clostridia</taxon>
        <taxon>Koleobacterales</taxon>
        <taxon>Koleobacteraceae</taxon>
        <taxon>Koleobacter</taxon>
    </lineage>
</organism>
<feature type="domain" description="tRNA(Ile)-lysidine/2-thiocytidine synthase N-terminal" evidence="2">
    <location>
        <begin position="29"/>
        <end position="205"/>
    </location>
</feature>
<dbReference type="EMBL" id="CP059066">
    <property type="protein sequence ID" value="QSQ09403.1"/>
    <property type="molecule type" value="Genomic_DNA"/>
</dbReference>
<dbReference type="AlphaFoldDB" id="A0A8A0RMC9"/>
<dbReference type="PIRSF" id="PIRSF004976">
    <property type="entry name" value="ATPase_YdaO"/>
    <property type="match status" value="1"/>
</dbReference>
<dbReference type="InterPro" id="IPR011063">
    <property type="entry name" value="TilS/TtcA_N"/>
</dbReference>
<dbReference type="KEGG" id="kme:H0A61_01766"/>
<evidence type="ECO:0000259" key="2">
    <source>
        <dbReference type="Pfam" id="PF01171"/>
    </source>
</evidence>
<dbReference type="RefSeq" id="WP_206706761.1">
    <property type="nucleotide sequence ID" value="NZ_CP059066.1"/>
</dbReference>
<dbReference type="Gene3D" id="3.40.50.620">
    <property type="entry name" value="HUPs"/>
    <property type="match status" value="1"/>
</dbReference>
<evidence type="ECO:0000313" key="3">
    <source>
        <dbReference type="EMBL" id="QSQ09403.1"/>
    </source>
</evidence>
<dbReference type="InterPro" id="IPR035107">
    <property type="entry name" value="tRNA_thiolation_TtcA_Ctu1"/>
</dbReference>
<dbReference type="PANTHER" id="PTHR43686:SF1">
    <property type="entry name" value="AMINOTRAN_5 DOMAIN-CONTAINING PROTEIN"/>
    <property type="match status" value="1"/>
</dbReference>
<gene>
    <name evidence="3" type="primary">ttcA</name>
    <name evidence="3" type="ORF">H0A61_01766</name>
</gene>
<dbReference type="GO" id="GO:0016740">
    <property type="term" value="F:transferase activity"/>
    <property type="evidence" value="ECO:0007669"/>
    <property type="project" value="UniProtKB-KW"/>
</dbReference>
<keyword evidence="1 3" id="KW-0808">Transferase</keyword>
<proteinExistence type="predicted"/>
<name>A0A8A0RMC9_9FIRM</name>
<accession>A0A8A0RMC9</accession>
<protein>
    <submittedName>
        <fullName evidence="3">tRNA-cytidine(32) 2-sulfurtransferase</fullName>
        <ecNumber evidence="3">2.8.1.-</ecNumber>
    </submittedName>
</protein>
<dbReference type="Pfam" id="PF01171">
    <property type="entry name" value="ATP_bind_3"/>
    <property type="match status" value="1"/>
</dbReference>
<dbReference type="EC" id="2.8.1.-" evidence="3"/>
<dbReference type="PANTHER" id="PTHR43686">
    <property type="entry name" value="SULFURTRANSFERASE-RELATED"/>
    <property type="match status" value="1"/>
</dbReference>
<reference evidence="3" key="1">
    <citation type="submission" date="2020-07" db="EMBL/GenBank/DDBJ databases">
        <title>Koleobacter methoxysyntrophicus gen. nov., sp. nov., a novel anaerobic bacterium isolated from deep subsurface oil field and proposal of Koleobacterales ord. nov. in the phylum Firmicutes.</title>
        <authorList>
            <person name="Sakamoto S."/>
            <person name="Tamaki H."/>
        </authorList>
    </citation>
    <scope>NUCLEOTIDE SEQUENCE</scope>
    <source>
        <strain evidence="3">NRmbB1</strain>
    </source>
</reference>
<evidence type="ECO:0000313" key="4">
    <source>
        <dbReference type="Proteomes" id="UP000662904"/>
    </source>
</evidence>
<dbReference type="GO" id="GO:0008033">
    <property type="term" value="P:tRNA processing"/>
    <property type="evidence" value="ECO:0007669"/>
    <property type="project" value="InterPro"/>
</dbReference>
<sequence length="245" mass="27399">MKNSYRKWFLTKVKRAIRDFKMIQKGDRIGVGVSGGKDSITMLFILNLLKKYSHLDFEIHAICLDLGWGADFAPLEEFCKDIGVPLHIEKTDIGPVIFQQRQEKNPCSLCSKMRGGALNNAAKELGCNVVALGHHADDAIETLLLNMVFTGKLSSFQPRIYLDRSGLTLIRPLVYLQERVIRSIVDSENLPVIHNPCPANGNTKRDEVKGLIDAMEQLIPSARENLLTALSNVDLSGLWLKKGEK</sequence>
<dbReference type="SUPFAM" id="SSF52402">
    <property type="entry name" value="Adenine nucleotide alpha hydrolases-like"/>
    <property type="match status" value="1"/>
</dbReference>
<keyword evidence="4" id="KW-1185">Reference proteome</keyword>
<evidence type="ECO:0000256" key="1">
    <source>
        <dbReference type="ARBA" id="ARBA00022679"/>
    </source>
</evidence>
<dbReference type="CDD" id="cd24138">
    <property type="entry name" value="TtcA-like"/>
    <property type="match status" value="1"/>
</dbReference>
<dbReference type="InterPro" id="IPR014729">
    <property type="entry name" value="Rossmann-like_a/b/a_fold"/>
</dbReference>
<dbReference type="Proteomes" id="UP000662904">
    <property type="component" value="Chromosome"/>
</dbReference>